<dbReference type="RefSeq" id="WP_179561686.1">
    <property type="nucleotide sequence ID" value="NZ_BAABBJ010000010.1"/>
</dbReference>
<comment type="caution">
    <text evidence="3">The sequence shown here is derived from an EMBL/GenBank/DDBJ whole genome shotgun (WGS) entry which is preliminary data.</text>
</comment>
<dbReference type="GO" id="GO:0016491">
    <property type="term" value="F:oxidoreductase activity"/>
    <property type="evidence" value="ECO:0007669"/>
    <property type="project" value="InterPro"/>
</dbReference>
<proteinExistence type="predicted"/>
<sequence length="495" mass="50172">MATPDRRSRPRPDSTSPDEQWGAVVVGGGVAGLVAARELVRAGVPTLVLEGRDAAGGSVRGHEVAGLRLDAGAESFATRGGAVAALLEELGLGDALRVPQTVGSWAHLPGKDGPLPRTGVLGIPARPWAADVRATLGLGGALRASLDLVLPASVGKDAASLGALVTARMGRRVVERLVQPIVGGVHAADPDDLAVDAVAPGLQAARAAARGSLARAVQAMRAAAPAGAAVQGVDGGMFRMVDALVADVEAHGGQVRTRSRVRALAPQPDGSTRVLLDDATVQTPRLVLATPAAGELLQAARVADLSAARPDDGARVTLVTLVVDCPALDAAPRGTGVLVAPGATDVQAKALTHATAKWAWLRRDVPADRHVVRLSYGRAGADNRQGAGGRKDGEQSPLTVPVREGDDAVLVEQAVRDASVLLGVPLTAEQVVGTAVVRWTQALPRPSATHREAVAAVRAAVADLPGVAVCGAWADGNGLASVVPAARAAARSLQD</sequence>
<gene>
    <name evidence="3" type="ORF">CSO01_35630</name>
</gene>
<dbReference type="EMBL" id="BKAL01000016">
    <property type="protein sequence ID" value="GEP70848.1"/>
    <property type="molecule type" value="Genomic_DNA"/>
</dbReference>
<evidence type="ECO:0000256" key="1">
    <source>
        <dbReference type="SAM" id="MobiDB-lite"/>
    </source>
</evidence>
<dbReference type="Gene3D" id="3.50.50.60">
    <property type="entry name" value="FAD/NAD(P)-binding domain"/>
    <property type="match status" value="1"/>
</dbReference>
<reference evidence="3 4" key="1">
    <citation type="submission" date="2019-07" db="EMBL/GenBank/DDBJ databases">
        <title>Whole genome shotgun sequence of Cellulomonas soli NBRC 109434.</title>
        <authorList>
            <person name="Hosoyama A."/>
            <person name="Uohara A."/>
            <person name="Ohji S."/>
            <person name="Ichikawa N."/>
        </authorList>
    </citation>
    <scope>NUCLEOTIDE SEQUENCE [LARGE SCALE GENOMIC DNA]</scope>
    <source>
        <strain evidence="3 4">NBRC 109434</strain>
    </source>
</reference>
<dbReference type="PANTHER" id="PTHR42923">
    <property type="entry name" value="PROTOPORPHYRINOGEN OXIDASE"/>
    <property type="match status" value="1"/>
</dbReference>
<dbReference type="SUPFAM" id="SSF51905">
    <property type="entry name" value="FAD/NAD(P)-binding domain"/>
    <property type="match status" value="1"/>
</dbReference>
<evidence type="ECO:0000313" key="3">
    <source>
        <dbReference type="EMBL" id="GEP70848.1"/>
    </source>
</evidence>
<dbReference type="SUPFAM" id="SSF54373">
    <property type="entry name" value="FAD-linked reductases, C-terminal domain"/>
    <property type="match status" value="1"/>
</dbReference>
<evidence type="ECO:0000313" key="4">
    <source>
        <dbReference type="Proteomes" id="UP000321798"/>
    </source>
</evidence>
<evidence type="ECO:0000259" key="2">
    <source>
        <dbReference type="Pfam" id="PF01593"/>
    </source>
</evidence>
<dbReference type="Gene3D" id="1.10.3110.10">
    <property type="entry name" value="protoporphyrinogen ix oxidase, domain 3"/>
    <property type="match status" value="1"/>
</dbReference>
<feature type="domain" description="Amine oxidase" evidence="2">
    <location>
        <begin position="30"/>
        <end position="490"/>
    </location>
</feature>
<name>A0A512PI19_9CELL</name>
<accession>A0A512PI19</accession>
<dbReference type="Proteomes" id="UP000321798">
    <property type="component" value="Unassembled WGS sequence"/>
</dbReference>
<dbReference type="InterPro" id="IPR050464">
    <property type="entry name" value="Zeta_carotene_desat/Oxidored"/>
</dbReference>
<dbReference type="InterPro" id="IPR002937">
    <property type="entry name" value="Amino_oxidase"/>
</dbReference>
<dbReference type="Gene3D" id="3.90.660.20">
    <property type="entry name" value="Protoporphyrinogen oxidase, mitochondrial, domain 2"/>
    <property type="match status" value="1"/>
</dbReference>
<keyword evidence="4" id="KW-1185">Reference proteome</keyword>
<dbReference type="AlphaFoldDB" id="A0A512PI19"/>
<dbReference type="Pfam" id="PF01593">
    <property type="entry name" value="Amino_oxidase"/>
    <property type="match status" value="1"/>
</dbReference>
<feature type="region of interest" description="Disordered" evidence="1">
    <location>
        <begin position="1"/>
        <end position="21"/>
    </location>
</feature>
<protein>
    <submittedName>
        <fullName evidence="3">Protoporphyrinogen oxidase</fullName>
    </submittedName>
</protein>
<feature type="compositionally biased region" description="Basic and acidic residues" evidence="1">
    <location>
        <begin position="1"/>
        <end position="12"/>
    </location>
</feature>
<dbReference type="InterPro" id="IPR036188">
    <property type="entry name" value="FAD/NAD-bd_sf"/>
</dbReference>
<dbReference type="PANTHER" id="PTHR42923:SF3">
    <property type="entry name" value="PROTOPORPHYRINOGEN OXIDASE"/>
    <property type="match status" value="1"/>
</dbReference>
<organism evidence="3 4">
    <name type="scientific">Cellulomonas soli</name>
    <dbReference type="NCBI Taxonomy" id="931535"/>
    <lineage>
        <taxon>Bacteria</taxon>
        <taxon>Bacillati</taxon>
        <taxon>Actinomycetota</taxon>
        <taxon>Actinomycetes</taxon>
        <taxon>Micrococcales</taxon>
        <taxon>Cellulomonadaceae</taxon>
        <taxon>Cellulomonas</taxon>
    </lineage>
</organism>